<gene>
    <name evidence="2" type="ORF">EYF80_025246</name>
</gene>
<dbReference type="EMBL" id="SRLO01000251">
    <property type="protein sequence ID" value="TNN64498.1"/>
    <property type="molecule type" value="Genomic_DNA"/>
</dbReference>
<proteinExistence type="predicted"/>
<name>A0A4Z2HF47_9TELE</name>
<evidence type="ECO:0000313" key="3">
    <source>
        <dbReference type="Proteomes" id="UP000314294"/>
    </source>
</evidence>
<comment type="caution">
    <text evidence="2">The sequence shown here is derived from an EMBL/GenBank/DDBJ whole genome shotgun (WGS) entry which is preliminary data.</text>
</comment>
<protein>
    <submittedName>
        <fullName evidence="2">Uncharacterized protein</fullName>
    </submittedName>
</protein>
<evidence type="ECO:0000256" key="1">
    <source>
        <dbReference type="SAM" id="MobiDB-lite"/>
    </source>
</evidence>
<dbReference type="AlphaFoldDB" id="A0A4Z2HF47"/>
<sequence>MPRLKSSIRFDIFVQLSFKEATHSLVETVAQCVRPPLTDRSRRPPRISAGSRPPGGKLFTLCTKNYSAKTGQEYSNTSNNGAEPFVFMYNPLRFEGYGAVSQIARGESTAPC</sequence>
<accession>A0A4Z2HF47</accession>
<keyword evidence="3" id="KW-1185">Reference proteome</keyword>
<organism evidence="2 3">
    <name type="scientific">Liparis tanakae</name>
    <name type="common">Tanaka's snailfish</name>
    <dbReference type="NCBI Taxonomy" id="230148"/>
    <lineage>
        <taxon>Eukaryota</taxon>
        <taxon>Metazoa</taxon>
        <taxon>Chordata</taxon>
        <taxon>Craniata</taxon>
        <taxon>Vertebrata</taxon>
        <taxon>Euteleostomi</taxon>
        <taxon>Actinopterygii</taxon>
        <taxon>Neopterygii</taxon>
        <taxon>Teleostei</taxon>
        <taxon>Neoteleostei</taxon>
        <taxon>Acanthomorphata</taxon>
        <taxon>Eupercaria</taxon>
        <taxon>Perciformes</taxon>
        <taxon>Cottioidei</taxon>
        <taxon>Cottales</taxon>
        <taxon>Liparidae</taxon>
        <taxon>Liparis</taxon>
    </lineage>
</organism>
<dbReference type="Proteomes" id="UP000314294">
    <property type="component" value="Unassembled WGS sequence"/>
</dbReference>
<reference evidence="2 3" key="1">
    <citation type="submission" date="2019-03" db="EMBL/GenBank/DDBJ databases">
        <title>First draft genome of Liparis tanakae, snailfish: a comprehensive survey of snailfish specific genes.</title>
        <authorList>
            <person name="Kim W."/>
            <person name="Song I."/>
            <person name="Jeong J.-H."/>
            <person name="Kim D."/>
            <person name="Kim S."/>
            <person name="Ryu S."/>
            <person name="Song J.Y."/>
            <person name="Lee S.K."/>
        </authorList>
    </citation>
    <scope>NUCLEOTIDE SEQUENCE [LARGE SCALE GENOMIC DNA]</scope>
    <source>
        <tissue evidence="2">Muscle</tissue>
    </source>
</reference>
<feature type="region of interest" description="Disordered" evidence="1">
    <location>
        <begin position="36"/>
        <end position="56"/>
    </location>
</feature>
<evidence type="ECO:0000313" key="2">
    <source>
        <dbReference type="EMBL" id="TNN64498.1"/>
    </source>
</evidence>